<gene>
    <name evidence="3" type="ORF">BU23DRAFT_100416</name>
</gene>
<proteinExistence type="predicted"/>
<reference evidence="3" key="1">
    <citation type="journal article" date="2020" name="Stud. Mycol.">
        <title>101 Dothideomycetes genomes: a test case for predicting lifestyles and emergence of pathogens.</title>
        <authorList>
            <person name="Haridas S."/>
            <person name="Albert R."/>
            <person name="Binder M."/>
            <person name="Bloem J."/>
            <person name="Labutti K."/>
            <person name="Salamov A."/>
            <person name="Andreopoulos B."/>
            <person name="Baker S."/>
            <person name="Barry K."/>
            <person name="Bills G."/>
            <person name="Bluhm B."/>
            <person name="Cannon C."/>
            <person name="Castanera R."/>
            <person name="Culley D."/>
            <person name="Daum C."/>
            <person name="Ezra D."/>
            <person name="Gonzalez J."/>
            <person name="Henrissat B."/>
            <person name="Kuo A."/>
            <person name="Liang C."/>
            <person name="Lipzen A."/>
            <person name="Lutzoni F."/>
            <person name="Magnuson J."/>
            <person name="Mondo S."/>
            <person name="Nolan M."/>
            <person name="Ohm R."/>
            <person name="Pangilinan J."/>
            <person name="Park H.-J."/>
            <person name="Ramirez L."/>
            <person name="Alfaro M."/>
            <person name="Sun H."/>
            <person name="Tritt A."/>
            <person name="Yoshinaga Y."/>
            <person name="Zwiers L.-H."/>
            <person name="Turgeon B."/>
            <person name="Goodwin S."/>
            <person name="Spatafora J."/>
            <person name="Crous P."/>
            <person name="Grigoriev I."/>
        </authorList>
    </citation>
    <scope>NUCLEOTIDE SEQUENCE</scope>
    <source>
        <strain evidence="3">CBS 107.79</strain>
    </source>
</reference>
<feature type="compositionally biased region" description="Basic and acidic residues" evidence="1">
    <location>
        <begin position="59"/>
        <end position="75"/>
    </location>
</feature>
<feature type="region of interest" description="Disordered" evidence="1">
    <location>
        <begin position="57"/>
        <end position="89"/>
    </location>
</feature>
<feature type="transmembrane region" description="Helical" evidence="2">
    <location>
        <begin position="6"/>
        <end position="27"/>
    </location>
</feature>
<protein>
    <submittedName>
        <fullName evidence="3">Uncharacterized protein</fullName>
    </submittedName>
</protein>
<evidence type="ECO:0000256" key="1">
    <source>
        <dbReference type="SAM" id="MobiDB-lite"/>
    </source>
</evidence>
<name>A0A6A5VUZ1_9PLEO</name>
<evidence type="ECO:0000313" key="4">
    <source>
        <dbReference type="Proteomes" id="UP000800036"/>
    </source>
</evidence>
<dbReference type="Proteomes" id="UP000800036">
    <property type="component" value="Unassembled WGS sequence"/>
</dbReference>
<evidence type="ECO:0000313" key="3">
    <source>
        <dbReference type="EMBL" id="KAF1979542.1"/>
    </source>
</evidence>
<sequence length="89" mass="10056">MRTKNAHHNAMAVAIVGAGLGFVLLVIKGMKMEVLTMCCYSVAFTIRNWQRIRASNPRCARERSRKDESKRRAVEEENGMSWADTPGML</sequence>
<accession>A0A6A5VUZ1</accession>
<dbReference type="EMBL" id="ML976657">
    <property type="protein sequence ID" value="KAF1979542.1"/>
    <property type="molecule type" value="Genomic_DNA"/>
</dbReference>
<evidence type="ECO:0000256" key="2">
    <source>
        <dbReference type="SAM" id="Phobius"/>
    </source>
</evidence>
<keyword evidence="2" id="KW-1133">Transmembrane helix</keyword>
<keyword evidence="2" id="KW-0472">Membrane</keyword>
<dbReference type="AlphaFoldDB" id="A0A6A5VUZ1"/>
<organism evidence="3 4">
    <name type="scientific">Bimuria novae-zelandiae CBS 107.79</name>
    <dbReference type="NCBI Taxonomy" id="1447943"/>
    <lineage>
        <taxon>Eukaryota</taxon>
        <taxon>Fungi</taxon>
        <taxon>Dikarya</taxon>
        <taxon>Ascomycota</taxon>
        <taxon>Pezizomycotina</taxon>
        <taxon>Dothideomycetes</taxon>
        <taxon>Pleosporomycetidae</taxon>
        <taxon>Pleosporales</taxon>
        <taxon>Massarineae</taxon>
        <taxon>Didymosphaeriaceae</taxon>
        <taxon>Bimuria</taxon>
    </lineage>
</organism>
<keyword evidence="2" id="KW-0812">Transmembrane</keyword>
<keyword evidence="4" id="KW-1185">Reference proteome</keyword>